<dbReference type="OrthoDB" id="5244702at2"/>
<comment type="catalytic activity">
    <reaction evidence="6 7">
        <text>cytidine(34) in tRNA(Ile2) + L-lysine + ATP = lysidine(34) in tRNA(Ile2) + AMP + diphosphate + H(+)</text>
        <dbReference type="Rhea" id="RHEA:43744"/>
        <dbReference type="Rhea" id="RHEA-COMP:10625"/>
        <dbReference type="Rhea" id="RHEA-COMP:10670"/>
        <dbReference type="ChEBI" id="CHEBI:15378"/>
        <dbReference type="ChEBI" id="CHEBI:30616"/>
        <dbReference type="ChEBI" id="CHEBI:32551"/>
        <dbReference type="ChEBI" id="CHEBI:33019"/>
        <dbReference type="ChEBI" id="CHEBI:82748"/>
        <dbReference type="ChEBI" id="CHEBI:83665"/>
        <dbReference type="ChEBI" id="CHEBI:456215"/>
        <dbReference type="EC" id="6.3.4.19"/>
    </reaction>
</comment>
<dbReference type="GO" id="GO:0006400">
    <property type="term" value="P:tRNA modification"/>
    <property type="evidence" value="ECO:0007669"/>
    <property type="project" value="UniProtKB-UniRule"/>
</dbReference>
<keyword evidence="2 7" id="KW-0436">Ligase</keyword>
<dbReference type="EMBL" id="VHQG01000005">
    <property type="protein sequence ID" value="TPW74209.1"/>
    <property type="molecule type" value="Genomic_DNA"/>
</dbReference>
<accession>A0A506Y1D5</accession>
<dbReference type="Proteomes" id="UP000316252">
    <property type="component" value="Unassembled WGS sequence"/>
</dbReference>
<dbReference type="HAMAP" id="MF_01161">
    <property type="entry name" value="tRNA_Ile_lys_synt"/>
    <property type="match status" value="1"/>
</dbReference>
<comment type="similarity">
    <text evidence="7">Belongs to the tRNA(Ile)-lysidine synthase family.</text>
</comment>
<dbReference type="GO" id="GO:0005737">
    <property type="term" value="C:cytoplasm"/>
    <property type="evidence" value="ECO:0007669"/>
    <property type="project" value="UniProtKB-SubCell"/>
</dbReference>
<dbReference type="SUPFAM" id="SSF82829">
    <property type="entry name" value="MesJ substrate recognition domain-like"/>
    <property type="match status" value="1"/>
</dbReference>
<dbReference type="InterPro" id="IPR015262">
    <property type="entry name" value="tRNA_Ile_lys_synt_subst-bd"/>
</dbReference>
<keyword evidence="8" id="KW-0175">Coiled coil</keyword>
<comment type="caution">
    <text evidence="11">The sequence shown here is derived from an EMBL/GenBank/DDBJ whole genome shotgun (WGS) entry which is preliminary data.</text>
</comment>
<evidence type="ECO:0000259" key="9">
    <source>
        <dbReference type="Pfam" id="PF01171"/>
    </source>
</evidence>
<dbReference type="PANTHER" id="PTHR43033">
    <property type="entry name" value="TRNA(ILE)-LYSIDINE SYNTHASE-RELATED"/>
    <property type="match status" value="1"/>
</dbReference>
<organism evidence="11 12">
    <name type="scientific">Schumannella soli</name>
    <dbReference type="NCBI Taxonomy" id="2590779"/>
    <lineage>
        <taxon>Bacteria</taxon>
        <taxon>Bacillati</taxon>
        <taxon>Actinomycetota</taxon>
        <taxon>Actinomycetes</taxon>
        <taxon>Micrococcales</taxon>
        <taxon>Microbacteriaceae</taxon>
        <taxon>Schumannella</taxon>
    </lineage>
</organism>
<feature type="coiled-coil region" evidence="8">
    <location>
        <begin position="236"/>
        <end position="263"/>
    </location>
</feature>
<comment type="domain">
    <text evidence="7">The N-terminal region contains the highly conserved SGGXDS motif, predicted to be a P-loop motif involved in ATP binding.</text>
</comment>
<dbReference type="Pfam" id="PF09179">
    <property type="entry name" value="TilS"/>
    <property type="match status" value="1"/>
</dbReference>
<sequence length="350" mass="37162">MPDRPRLTPAIADVRRAVRELLAARADAGALPEGSLVLVALSGGPDSLALAAATAFEAPRAGFRAGAVVVDHRLQEGSAAVAERAAEQARALGLDPVEVRRIPDGDGSRTGSVEAWARTGRYRELDAALAELGARGILLGHTRDDQAESVLLGLLRGSGPTSLSGMDVVNGTRWRPLLGLPRATTVQACADADLQPWADPHNAEERFMRARVRKSIMPVLVSELGAQIPGSLVRTAELLREDAEALDAMAAEVMEDVVELEEAGLSIGVAVLAANPAALRQRIIRQAVDSEFHVALSRTQTLEVARLVTDWRGQGPIDLPGFTAERRGGRIHLISTRAGELTGVKPPHDH</sequence>
<dbReference type="NCBIfam" id="TIGR02432">
    <property type="entry name" value="lysidine_TilS_N"/>
    <property type="match status" value="1"/>
</dbReference>
<keyword evidence="3 7" id="KW-0819">tRNA processing</keyword>
<dbReference type="RefSeq" id="WP_141164787.1">
    <property type="nucleotide sequence ID" value="NZ_VHQG01000005.1"/>
</dbReference>
<gene>
    <name evidence="7 11" type="primary">tilS</name>
    <name evidence="11" type="ORF">FJ657_16420</name>
</gene>
<feature type="domain" description="tRNA(Ile)-lysidine synthase substrate-binding" evidence="10">
    <location>
        <begin position="269"/>
        <end position="332"/>
    </location>
</feature>
<dbReference type="InterPro" id="IPR011063">
    <property type="entry name" value="TilS/TtcA_N"/>
</dbReference>
<dbReference type="EC" id="6.3.4.19" evidence="7"/>
<name>A0A506Y1D5_9MICO</name>
<dbReference type="GO" id="GO:0005524">
    <property type="term" value="F:ATP binding"/>
    <property type="evidence" value="ECO:0007669"/>
    <property type="project" value="UniProtKB-UniRule"/>
</dbReference>
<dbReference type="GO" id="GO:0032267">
    <property type="term" value="F:tRNA(Ile)-lysidine synthase activity"/>
    <property type="evidence" value="ECO:0007669"/>
    <property type="project" value="UniProtKB-EC"/>
</dbReference>
<feature type="binding site" evidence="7">
    <location>
        <begin position="42"/>
        <end position="47"/>
    </location>
    <ligand>
        <name>ATP</name>
        <dbReference type="ChEBI" id="CHEBI:30616"/>
    </ligand>
</feature>
<comment type="subcellular location">
    <subcellularLocation>
        <location evidence="7">Cytoplasm</location>
    </subcellularLocation>
</comment>
<evidence type="ECO:0000313" key="11">
    <source>
        <dbReference type="EMBL" id="TPW74209.1"/>
    </source>
</evidence>
<keyword evidence="5 7" id="KW-0067">ATP-binding</keyword>
<dbReference type="Pfam" id="PF01171">
    <property type="entry name" value="ATP_bind_3"/>
    <property type="match status" value="1"/>
</dbReference>
<dbReference type="InterPro" id="IPR012094">
    <property type="entry name" value="tRNA_Ile_lys_synt"/>
</dbReference>
<dbReference type="Gene3D" id="3.40.50.620">
    <property type="entry name" value="HUPs"/>
    <property type="match status" value="1"/>
</dbReference>
<dbReference type="InterPro" id="IPR012795">
    <property type="entry name" value="tRNA_Ile_lys_synt_N"/>
</dbReference>
<evidence type="ECO:0000256" key="2">
    <source>
        <dbReference type="ARBA" id="ARBA00022598"/>
    </source>
</evidence>
<protein>
    <recommendedName>
        <fullName evidence="7">tRNA(Ile)-lysidine synthase</fullName>
        <ecNumber evidence="7">6.3.4.19</ecNumber>
    </recommendedName>
    <alternativeName>
        <fullName evidence="7">tRNA(Ile)-2-lysyl-cytidine synthase</fullName>
    </alternativeName>
    <alternativeName>
        <fullName evidence="7">tRNA(Ile)-lysidine synthetase</fullName>
    </alternativeName>
</protein>
<reference evidence="11 12" key="1">
    <citation type="submission" date="2019-06" db="EMBL/GenBank/DDBJ databases">
        <authorList>
            <person name="Li F."/>
        </authorList>
    </citation>
    <scope>NUCLEOTIDE SEQUENCE [LARGE SCALE GENOMIC DNA]</scope>
    <source>
        <strain evidence="11 12">10F1D-1</strain>
    </source>
</reference>
<feature type="domain" description="tRNA(Ile)-lysidine/2-thiocytidine synthase N-terminal" evidence="9">
    <location>
        <begin position="37"/>
        <end position="214"/>
    </location>
</feature>
<dbReference type="PANTHER" id="PTHR43033:SF1">
    <property type="entry name" value="TRNA(ILE)-LYSIDINE SYNTHASE-RELATED"/>
    <property type="match status" value="1"/>
</dbReference>
<proteinExistence type="inferred from homology"/>
<keyword evidence="1 7" id="KW-0963">Cytoplasm</keyword>
<evidence type="ECO:0000256" key="1">
    <source>
        <dbReference type="ARBA" id="ARBA00022490"/>
    </source>
</evidence>
<evidence type="ECO:0000256" key="3">
    <source>
        <dbReference type="ARBA" id="ARBA00022694"/>
    </source>
</evidence>
<evidence type="ECO:0000256" key="6">
    <source>
        <dbReference type="ARBA" id="ARBA00048539"/>
    </source>
</evidence>
<evidence type="ECO:0000256" key="5">
    <source>
        <dbReference type="ARBA" id="ARBA00022840"/>
    </source>
</evidence>
<dbReference type="InterPro" id="IPR014729">
    <property type="entry name" value="Rossmann-like_a/b/a_fold"/>
</dbReference>
<evidence type="ECO:0000256" key="4">
    <source>
        <dbReference type="ARBA" id="ARBA00022741"/>
    </source>
</evidence>
<dbReference type="Gene3D" id="1.20.59.20">
    <property type="match status" value="1"/>
</dbReference>
<dbReference type="AlphaFoldDB" id="A0A506Y1D5"/>
<keyword evidence="4 7" id="KW-0547">Nucleotide-binding</keyword>
<keyword evidence="12" id="KW-1185">Reference proteome</keyword>
<evidence type="ECO:0000259" key="10">
    <source>
        <dbReference type="Pfam" id="PF09179"/>
    </source>
</evidence>
<evidence type="ECO:0000313" key="12">
    <source>
        <dbReference type="Proteomes" id="UP000316252"/>
    </source>
</evidence>
<evidence type="ECO:0000256" key="7">
    <source>
        <dbReference type="HAMAP-Rule" id="MF_01161"/>
    </source>
</evidence>
<dbReference type="CDD" id="cd01992">
    <property type="entry name" value="TilS_N"/>
    <property type="match status" value="1"/>
</dbReference>
<dbReference type="SUPFAM" id="SSF52402">
    <property type="entry name" value="Adenine nucleotide alpha hydrolases-like"/>
    <property type="match status" value="1"/>
</dbReference>
<evidence type="ECO:0000256" key="8">
    <source>
        <dbReference type="SAM" id="Coils"/>
    </source>
</evidence>
<comment type="function">
    <text evidence="7">Ligates lysine onto the cytidine present at position 34 of the AUA codon-specific tRNA(Ile) that contains the anticodon CAU, in an ATP-dependent manner. Cytidine is converted to lysidine, thus changing the amino acid specificity of the tRNA from methionine to isoleucine.</text>
</comment>